<evidence type="ECO:0000313" key="1">
    <source>
        <dbReference type="EMBL" id="KAL3386892.1"/>
    </source>
</evidence>
<gene>
    <name evidence="1" type="ORF">TKK_017666</name>
</gene>
<protein>
    <submittedName>
        <fullName evidence="1">Uncharacterized protein</fullName>
    </submittedName>
</protein>
<sequence length="169" mass="19276">MKEFDGTPQEWESFRDLFRSLVHSDPALTDVERLHYLKTNVKGDAAAAIRAYEISAQNYQTAWASLLSRYDDHRLLVRNHIKALFHLIQMKSKSATESQRILDELNRHRAPLQSLGGPVDQWDDWFVVLGSHAMDAATILAWKEDVSSLRAGDRMQRSSSFKNFSSVAA</sequence>
<reference evidence="1 2" key="1">
    <citation type="journal article" date="2024" name="bioRxiv">
        <title>A reference genome for Trichogramma kaykai: A tiny desert-dwelling parasitoid wasp with competing sex-ratio distorters.</title>
        <authorList>
            <person name="Culotta J."/>
            <person name="Lindsey A.R."/>
        </authorList>
    </citation>
    <scope>NUCLEOTIDE SEQUENCE [LARGE SCALE GENOMIC DNA]</scope>
    <source>
        <strain evidence="1 2">KSX58</strain>
    </source>
</reference>
<dbReference type="EMBL" id="JBJJXI010000142">
    <property type="protein sequence ID" value="KAL3386892.1"/>
    <property type="molecule type" value="Genomic_DNA"/>
</dbReference>
<dbReference type="PANTHER" id="PTHR22954:SF3">
    <property type="entry name" value="PROTEIN CBG08539"/>
    <property type="match status" value="1"/>
</dbReference>
<proteinExistence type="predicted"/>
<dbReference type="Proteomes" id="UP001627154">
    <property type="component" value="Unassembled WGS sequence"/>
</dbReference>
<dbReference type="AlphaFoldDB" id="A0ABD2W323"/>
<dbReference type="InterPro" id="IPR005312">
    <property type="entry name" value="DUF1759"/>
</dbReference>
<comment type="caution">
    <text evidence="1">The sequence shown here is derived from an EMBL/GenBank/DDBJ whole genome shotgun (WGS) entry which is preliminary data.</text>
</comment>
<evidence type="ECO:0000313" key="2">
    <source>
        <dbReference type="Proteomes" id="UP001627154"/>
    </source>
</evidence>
<dbReference type="PANTHER" id="PTHR22954">
    <property type="entry name" value="RETROVIRAL PROTEASE-RELATED"/>
    <property type="match status" value="1"/>
</dbReference>
<name>A0ABD2W323_9HYME</name>
<accession>A0ABD2W323</accession>
<organism evidence="1 2">
    <name type="scientific">Trichogramma kaykai</name>
    <dbReference type="NCBI Taxonomy" id="54128"/>
    <lineage>
        <taxon>Eukaryota</taxon>
        <taxon>Metazoa</taxon>
        <taxon>Ecdysozoa</taxon>
        <taxon>Arthropoda</taxon>
        <taxon>Hexapoda</taxon>
        <taxon>Insecta</taxon>
        <taxon>Pterygota</taxon>
        <taxon>Neoptera</taxon>
        <taxon>Endopterygota</taxon>
        <taxon>Hymenoptera</taxon>
        <taxon>Apocrita</taxon>
        <taxon>Proctotrupomorpha</taxon>
        <taxon>Chalcidoidea</taxon>
        <taxon>Trichogrammatidae</taxon>
        <taxon>Trichogramma</taxon>
    </lineage>
</organism>
<keyword evidence="2" id="KW-1185">Reference proteome</keyword>
<dbReference type="Pfam" id="PF03564">
    <property type="entry name" value="DUF1759"/>
    <property type="match status" value="1"/>
</dbReference>